<organism evidence="2 3">
    <name type="scientific">Algoriphagus hitonicola</name>
    <dbReference type="NCBI Taxonomy" id="435880"/>
    <lineage>
        <taxon>Bacteria</taxon>
        <taxon>Pseudomonadati</taxon>
        <taxon>Bacteroidota</taxon>
        <taxon>Cytophagia</taxon>
        <taxon>Cytophagales</taxon>
        <taxon>Cyclobacteriaceae</taxon>
        <taxon>Algoriphagus</taxon>
    </lineage>
</organism>
<evidence type="ECO:0000259" key="1">
    <source>
        <dbReference type="Pfam" id="PF18197"/>
    </source>
</evidence>
<keyword evidence="3" id="KW-1185">Reference proteome</keyword>
<dbReference type="InterPro" id="IPR033786">
    <property type="entry name" value="TTHB210-like"/>
</dbReference>
<name>A0A1I2Q5Z0_9BACT</name>
<dbReference type="STRING" id="435880.SAMN04487988_102127"/>
<dbReference type="CDD" id="cd11669">
    <property type="entry name" value="TTHB210-like"/>
    <property type="match status" value="1"/>
</dbReference>
<protein>
    <recommendedName>
        <fullName evidence="1">TTHB210-like domain-containing protein</fullName>
    </recommendedName>
</protein>
<sequence>MTLKSLIILLVASSCELIREDNPSIVKNKKNEETTYYGPAVAMGNGKAQTFITINRGGRPTAMGVALNEKALENLPSENGGSHHREGHPPSFETVLQFPKQAEITPYKFMTIDWAPEGHEPEGIYDLPHFDFHFYMISNEERLAITPLEGMDPEIPQAKYIPTPYIQLPGRVPNMGVHWTDPTSPELNGATFTKTFIYGSFKEKVIFMEPMITLDYIKSKPSNVDEIPLPTHFQVNGFYPSNYEVKYNPVRKEYLILLSDFNFKMADQ</sequence>
<evidence type="ECO:0000313" key="3">
    <source>
        <dbReference type="Proteomes" id="UP000199642"/>
    </source>
</evidence>
<dbReference type="EMBL" id="FOPC01000002">
    <property type="protein sequence ID" value="SFG23728.1"/>
    <property type="molecule type" value="Genomic_DNA"/>
</dbReference>
<accession>A0A1I2Q5Z0</accession>
<dbReference type="Pfam" id="PF18197">
    <property type="entry name" value="TTHB210-like"/>
    <property type="match status" value="1"/>
</dbReference>
<dbReference type="PROSITE" id="PS51257">
    <property type="entry name" value="PROKAR_LIPOPROTEIN"/>
    <property type="match status" value="1"/>
</dbReference>
<proteinExistence type="predicted"/>
<dbReference type="Proteomes" id="UP000199642">
    <property type="component" value="Unassembled WGS sequence"/>
</dbReference>
<dbReference type="InterPro" id="IPR040832">
    <property type="entry name" value="TTHB210-like_dom"/>
</dbReference>
<dbReference type="AlphaFoldDB" id="A0A1I2Q5Z0"/>
<reference evidence="3" key="1">
    <citation type="submission" date="2016-10" db="EMBL/GenBank/DDBJ databases">
        <authorList>
            <person name="Varghese N."/>
            <person name="Submissions S."/>
        </authorList>
    </citation>
    <scope>NUCLEOTIDE SEQUENCE [LARGE SCALE GENOMIC DNA]</scope>
    <source>
        <strain evidence="3">DSM 19315</strain>
    </source>
</reference>
<feature type="domain" description="TTHB210-like" evidence="1">
    <location>
        <begin position="56"/>
        <end position="114"/>
    </location>
</feature>
<gene>
    <name evidence="2" type="ORF">SAMN04487988_102127</name>
</gene>
<evidence type="ECO:0000313" key="2">
    <source>
        <dbReference type="EMBL" id="SFG23728.1"/>
    </source>
</evidence>